<comment type="caution">
    <text evidence="1">The sequence shown here is derived from an EMBL/GenBank/DDBJ whole genome shotgun (WGS) entry which is preliminary data.</text>
</comment>
<sequence>MRSGYIKPKRYIVWSTDKEINLDDPFQRKWYIKQVLTYGRTEDIMELDWEEVRKLLPELRLPETIKALWEEYFASKGQRDHN</sequence>
<protein>
    <submittedName>
        <fullName evidence="1">Uncharacterized protein</fullName>
    </submittedName>
</protein>
<gene>
    <name evidence="1" type="ORF">ENN04_06425</name>
</gene>
<dbReference type="AlphaFoldDB" id="A0A7C5X4Y1"/>
<name>A0A7C5X4Y1_9AQUI</name>
<proteinExistence type="predicted"/>
<organism evidence="1">
    <name type="scientific">Thermocrinis ruber</name>
    <dbReference type="NCBI Taxonomy" id="75906"/>
    <lineage>
        <taxon>Bacteria</taxon>
        <taxon>Pseudomonadati</taxon>
        <taxon>Aquificota</taxon>
        <taxon>Aquificia</taxon>
        <taxon>Aquificales</taxon>
        <taxon>Aquificaceae</taxon>
        <taxon>Thermocrinis</taxon>
    </lineage>
</organism>
<dbReference type="EMBL" id="DSAC01000075">
    <property type="protein sequence ID" value="HHO74254.1"/>
    <property type="molecule type" value="Genomic_DNA"/>
</dbReference>
<evidence type="ECO:0000313" key="1">
    <source>
        <dbReference type="EMBL" id="HHO74254.1"/>
    </source>
</evidence>
<accession>A0A7C5X4Y1</accession>
<reference evidence="1" key="1">
    <citation type="journal article" date="2020" name="mSystems">
        <title>Genome- and Community-Level Interaction Insights into Carbon Utilization and Element Cycling Functions of Hydrothermarchaeota in Hydrothermal Sediment.</title>
        <authorList>
            <person name="Zhou Z."/>
            <person name="Liu Y."/>
            <person name="Xu W."/>
            <person name="Pan J."/>
            <person name="Luo Z.H."/>
            <person name="Li M."/>
        </authorList>
    </citation>
    <scope>NUCLEOTIDE SEQUENCE [LARGE SCALE GENOMIC DNA]</scope>
    <source>
        <strain evidence="1">SpSt-114</strain>
    </source>
</reference>